<dbReference type="AlphaFoldDB" id="A0A8X7N2E8"/>
<name>A0A8X7N2E8_9BASI</name>
<protein>
    <submittedName>
        <fullName evidence="2">Uncharacterized protein</fullName>
    </submittedName>
</protein>
<evidence type="ECO:0000256" key="1">
    <source>
        <dbReference type="SAM" id="MobiDB-lite"/>
    </source>
</evidence>
<gene>
    <name evidence="2" type="ORF">A4X09_0g7161</name>
</gene>
<organism evidence="2 3">
    <name type="scientific">Tilletia walkeri</name>
    <dbReference type="NCBI Taxonomy" id="117179"/>
    <lineage>
        <taxon>Eukaryota</taxon>
        <taxon>Fungi</taxon>
        <taxon>Dikarya</taxon>
        <taxon>Basidiomycota</taxon>
        <taxon>Ustilaginomycotina</taxon>
        <taxon>Exobasidiomycetes</taxon>
        <taxon>Tilletiales</taxon>
        <taxon>Tilletiaceae</taxon>
        <taxon>Tilletia</taxon>
    </lineage>
</organism>
<dbReference type="Proteomes" id="UP000078113">
    <property type="component" value="Unassembled WGS sequence"/>
</dbReference>
<reference evidence="2" key="1">
    <citation type="submission" date="2016-04" db="EMBL/GenBank/DDBJ databases">
        <authorList>
            <person name="Nguyen H.D."/>
            <person name="Samba Siva P."/>
            <person name="Cullis J."/>
            <person name="Levesque C.A."/>
            <person name="Hambleton S."/>
        </authorList>
    </citation>
    <scope>NUCLEOTIDE SEQUENCE</scope>
    <source>
        <strain evidence="2">DAOMC 236422</strain>
    </source>
</reference>
<sequence length="132" mass="15164">MGSGRGRDSEDGEEEGDEDLEVPKGAAKSRAGQPKGSALLASTIDQFVEEQERTRKEELQLKKSQHEQSMVEAREAREEGRQQHREKMQLEHRKLAIDEERVRKDNNTERRLDRIEAGMGQILDAVKKRINK</sequence>
<comment type="caution">
    <text evidence="2">The sequence shown here is derived from an EMBL/GenBank/DDBJ whole genome shotgun (WGS) entry which is preliminary data.</text>
</comment>
<feature type="compositionally biased region" description="Basic and acidic residues" evidence="1">
    <location>
        <begin position="51"/>
        <end position="66"/>
    </location>
</feature>
<proteinExistence type="predicted"/>
<accession>A0A8X7N2E8</accession>
<feature type="compositionally biased region" description="Acidic residues" evidence="1">
    <location>
        <begin position="10"/>
        <end position="20"/>
    </location>
</feature>
<evidence type="ECO:0000313" key="3">
    <source>
        <dbReference type="Proteomes" id="UP000078113"/>
    </source>
</evidence>
<dbReference type="EMBL" id="LWDG02000619">
    <property type="protein sequence ID" value="KAE8263706.1"/>
    <property type="molecule type" value="Genomic_DNA"/>
</dbReference>
<feature type="region of interest" description="Disordered" evidence="1">
    <location>
        <begin position="51"/>
        <end position="93"/>
    </location>
</feature>
<evidence type="ECO:0000313" key="2">
    <source>
        <dbReference type="EMBL" id="KAE8263706.1"/>
    </source>
</evidence>
<reference evidence="2" key="2">
    <citation type="journal article" date="2019" name="IMA Fungus">
        <title>Genome sequencing and comparison of five Tilletia species to identify candidate genes for the detection of regulated species infecting wheat.</title>
        <authorList>
            <person name="Nguyen H.D.T."/>
            <person name="Sultana T."/>
            <person name="Kesanakurti P."/>
            <person name="Hambleton S."/>
        </authorList>
    </citation>
    <scope>NUCLEOTIDE SEQUENCE</scope>
    <source>
        <strain evidence="2">DAOMC 236422</strain>
    </source>
</reference>
<keyword evidence="3" id="KW-1185">Reference proteome</keyword>
<feature type="compositionally biased region" description="Basic and acidic residues" evidence="1">
    <location>
        <begin position="72"/>
        <end position="93"/>
    </location>
</feature>
<feature type="region of interest" description="Disordered" evidence="1">
    <location>
        <begin position="1"/>
        <end position="38"/>
    </location>
</feature>